<keyword evidence="4" id="KW-1185">Reference proteome</keyword>
<reference evidence="4" key="1">
    <citation type="journal article" date="2019" name="Int. J. Syst. Evol. Microbiol.">
        <title>The Global Catalogue of Microorganisms (GCM) 10K type strain sequencing project: providing services to taxonomists for standard genome sequencing and annotation.</title>
        <authorList>
            <consortium name="The Broad Institute Genomics Platform"/>
            <consortium name="The Broad Institute Genome Sequencing Center for Infectious Disease"/>
            <person name="Wu L."/>
            <person name="Ma J."/>
        </authorList>
    </citation>
    <scope>NUCLEOTIDE SEQUENCE [LARGE SCALE GENOMIC DNA]</scope>
    <source>
        <strain evidence="4">CCUG 50347</strain>
    </source>
</reference>
<accession>A0ABV9RWF0</accession>
<gene>
    <name evidence="3" type="ORF">ACFPEL_29425</name>
</gene>
<dbReference type="Gene3D" id="3.30.2130.10">
    <property type="entry name" value="VC0802-like"/>
    <property type="match status" value="1"/>
</dbReference>
<feature type="domain" description="DUF2241" evidence="1">
    <location>
        <begin position="3"/>
        <end position="68"/>
    </location>
</feature>
<sequence length="130" mass="13664">MPGDTDPVRLLAGMDPVLHLDRYVFVSVPELPEGLAPLVTVREDEGLSAVVTADDADAHGLPGAFPCAGITLRVASALEAVGFLAVITRALADAGIGTNPVAGFHHDHLFVPWERRDEAMAVLRDLAGMS</sequence>
<dbReference type="Pfam" id="PF13840">
    <property type="entry name" value="ACT_7"/>
    <property type="match status" value="1"/>
</dbReference>
<name>A0ABV9RWF0_9PSEU</name>
<dbReference type="EMBL" id="JBHSIM010000068">
    <property type="protein sequence ID" value="MFC4836555.1"/>
    <property type="molecule type" value="Genomic_DNA"/>
</dbReference>
<protein>
    <submittedName>
        <fullName evidence="3">ACT domain-containing protein</fullName>
    </submittedName>
</protein>
<evidence type="ECO:0000259" key="2">
    <source>
        <dbReference type="Pfam" id="PF13840"/>
    </source>
</evidence>
<evidence type="ECO:0000259" key="1">
    <source>
        <dbReference type="Pfam" id="PF10000"/>
    </source>
</evidence>
<proteinExistence type="predicted"/>
<dbReference type="SUPFAM" id="SSF55021">
    <property type="entry name" value="ACT-like"/>
    <property type="match status" value="2"/>
</dbReference>
<dbReference type="Proteomes" id="UP001595909">
    <property type="component" value="Unassembled WGS sequence"/>
</dbReference>
<dbReference type="InterPro" id="IPR045865">
    <property type="entry name" value="ACT-like_dom_sf"/>
</dbReference>
<dbReference type="Pfam" id="PF10000">
    <property type="entry name" value="ACT_3"/>
    <property type="match status" value="1"/>
</dbReference>
<feature type="domain" description="CASTOR ACT" evidence="2">
    <location>
        <begin position="70"/>
        <end position="125"/>
    </location>
</feature>
<dbReference type="PANTHER" id="PTHR39199:SF1">
    <property type="entry name" value="BLR5128 PROTEIN"/>
    <property type="match status" value="1"/>
</dbReference>
<dbReference type="RefSeq" id="WP_274191095.1">
    <property type="nucleotide sequence ID" value="NZ_BAABHN010000068.1"/>
</dbReference>
<dbReference type="InterPro" id="IPR027795">
    <property type="entry name" value="CASTOR_ACT_dom"/>
</dbReference>
<organism evidence="3 4">
    <name type="scientific">Actinomycetospora chibensis</name>
    <dbReference type="NCBI Taxonomy" id="663606"/>
    <lineage>
        <taxon>Bacteria</taxon>
        <taxon>Bacillati</taxon>
        <taxon>Actinomycetota</taxon>
        <taxon>Actinomycetes</taxon>
        <taxon>Pseudonocardiales</taxon>
        <taxon>Pseudonocardiaceae</taxon>
        <taxon>Actinomycetospora</taxon>
    </lineage>
</organism>
<dbReference type="InterPro" id="IPR018717">
    <property type="entry name" value="DUF2241"/>
</dbReference>
<evidence type="ECO:0000313" key="4">
    <source>
        <dbReference type="Proteomes" id="UP001595909"/>
    </source>
</evidence>
<evidence type="ECO:0000313" key="3">
    <source>
        <dbReference type="EMBL" id="MFC4836555.1"/>
    </source>
</evidence>
<dbReference type="PANTHER" id="PTHR39199">
    <property type="entry name" value="BLR5128 PROTEIN"/>
    <property type="match status" value="1"/>
</dbReference>
<comment type="caution">
    <text evidence="3">The sequence shown here is derived from an EMBL/GenBank/DDBJ whole genome shotgun (WGS) entry which is preliminary data.</text>
</comment>